<reference evidence="2" key="2">
    <citation type="journal article" date="2021" name="PeerJ">
        <title>Extensive microbial diversity within the chicken gut microbiome revealed by metagenomics and culture.</title>
        <authorList>
            <person name="Gilroy R."/>
            <person name="Ravi A."/>
            <person name="Getino M."/>
            <person name="Pursley I."/>
            <person name="Horton D.L."/>
            <person name="Alikhan N.F."/>
            <person name="Baker D."/>
            <person name="Gharbi K."/>
            <person name="Hall N."/>
            <person name="Watson M."/>
            <person name="Adriaenssens E.M."/>
            <person name="Foster-Nyarko E."/>
            <person name="Jarju S."/>
            <person name="Secka A."/>
            <person name="Antonio M."/>
            <person name="Oren A."/>
            <person name="Chaudhuri R.R."/>
            <person name="La Ragione R."/>
            <person name="Hildebrand F."/>
            <person name="Pallen M.J."/>
        </authorList>
    </citation>
    <scope>NUCLEOTIDE SEQUENCE</scope>
    <source>
        <strain evidence="2">CHK195-15760</strain>
    </source>
</reference>
<protein>
    <submittedName>
        <fullName evidence="2">Uncharacterized protein</fullName>
    </submittedName>
</protein>
<keyword evidence="1" id="KW-0472">Membrane</keyword>
<dbReference type="AlphaFoldDB" id="A0A9D1M270"/>
<proteinExistence type="predicted"/>
<keyword evidence="1" id="KW-0812">Transmembrane</keyword>
<reference evidence="2" key="1">
    <citation type="submission" date="2020-10" db="EMBL/GenBank/DDBJ databases">
        <authorList>
            <person name="Gilroy R."/>
        </authorList>
    </citation>
    <scope>NUCLEOTIDE SEQUENCE</scope>
    <source>
        <strain evidence="2">CHK195-15760</strain>
    </source>
</reference>
<keyword evidence="1" id="KW-1133">Transmembrane helix</keyword>
<evidence type="ECO:0000313" key="2">
    <source>
        <dbReference type="EMBL" id="HIU52306.1"/>
    </source>
</evidence>
<accession>A0A9D1M270</accession>
<evidence type="ECO:0000313" key="3">
    <source>
        <dbReference type="Proteomes" id="UP000824093"/>
    </source>
</evidence>
<dbReference type="EMBL" id="DVNH01000050">
    <property type="protein sequence ID" value="HIU52306.1"/>
    <property type="molecule type" value="Genomic_DNA"/>
</dbReference>
<organism evidence="2 3">
    <name type="scientific">Candidatus Merdicola faecigallinarum</name>
    <dbReference type="NCBI Taxonomy" id="2840862"/>
    <lineage>
        <taxon>Bacteria</taxon>
        <taxon>Bacillati</taxon>
        <taxon>Bacillota</taxon>
        <taxon>Clostridia</taxon>
        <taxon>Candidatus Merdicola</taxon>
    </lineage>
</organism>
<evidence type="ECO:0000256" key="1">
    <source>
        <dbReference type="SAM" id="Phobius"/>
    </source>
</evidence>
<comment type="caution">
    <text evidence="2">The sequence shown here is derived from an EMBL/GenBank/DDBJ whole genome shotgun (WGS) entry which is preliminary data.</text>
</comment>
<feature type="transmembrane region" description="Helical" evidence="1">
    <location>
        <begin position="6"/>
        <end position="24"/>
    </location>
</feature>
<dbReference type="Proteomes" id="UP000824093">
    <property type="component" value="Unassembled WGS sequence"/>
</dbReference>
<gene>
    <name evidence="2" type="ORF">IAB70_06830</name>
</gene>
<name>A0A9D1M270_9FIRM</name>
<feature type="transmembrane region" description="Helical" evidence="1">
    <location>
        <begin position="36"/>
        <end position="69"/>
    </location>
</feature>
<sequence length="88" mass="9820">MNAKTTSIIAYITWIGLIVAFCAGDREGAKFHLNQALVIMLFTLLSVIPCIGWIWGIFMLVCWIMGLIAAINQEEKEVPLIGKIKLIK</sequence>